<evidence type="ECO:0000256" key="5">
    <source>
        <dbReference type="SAM" id="MobiDB-lite"/>
    </source>
</evidence>
<proteinExistence type="inferred from homology"/>
<dbReference type="HOGENOM" id="CLU_027562_32_0_4"/>
<dbReference type="Pfam" id="PF00589">
    <property type="entry name" value="Phage_integrase"/>
    <property type="match status" value="1"/>
</dbReference>
<dbReference type="InterPro" id="IPR013762">
    <property type="entry name" value="Integrase-like_cat_sf"/>
</dbReference>
<name>Q5P975_AROAE</name>
<evidence type="ECO:0000256" key="2">
    <source>
        <dbReference type="ARBA" id="ARBA00022908"/>
    </source>
</evidence>
<dbReference type="PANTHER" id="PTHR30349:SF41">
    <property type="entry name" value="INTEGRASE_RECOMBINASE PROTEIN MJ0367-RELATED"/>
    <property type="match status" value="1"/>
</dbReference>
<dbReference type="InterPro" id="IPR050090">
    <property type="entry name" value="Tyrosine_recombinase_XerCD"/>
</dbReference>
<evidence type="ECO:0000313" key="7">
    <source>
        <dbReference type="EMBL" id="CAI06134.1"/>
    </source>
</evidence>
<reference evidence="7 8" key="1">
    <citation type="journal article" date="2005" name="Arch. Microbiol.">
        <title>The genome sequence of an anaerobic aromatic-degrading denitrifying bacterium, strain EbN1.</title>
        <authorList>
            <person name="Rabus R."/>
            <person name="Kube M."/>
            <person name="Heider J."/>
            <person name="Beck A."/>
            <person name="Heitmann K."/>
            <person name="Widdel F."/>
            <person name="Reinhardt R."/>
        </authorList>
    </citation>
    <scope>NUCLEOTIDE SEQUENCE [LARGE SCALE GENOMIC DNA]</scope>
    <source>
        <strain evidence="7 8">EbN1</strain>
    </source>
</reference>
<gene>
    <name evidence="7" type="primary">int</name>
    <name evidence="7" type="ORF">ebA29</name>
</gene>
<feature type="domain" description="Tyr recombinase" evidence="6">
    <location>
        <begin position="216"/>
        <end position="391"/>
    </location>
</feature>
<dbReference type="InterPro" id="IPR002104">
    <property type="entry name" value="Integrase_catalytic"/>
</dbReference>
<sequence length="419" mass="46411">MTSNFQQIRVFPSESRLSFASLTSRCYTLNHAIAHLSARDLLQRLLQRGSMASIIKVGTRWRAQVRRAGAKSSSKTFATKAAAEAWARKVEGQIDTGEYQAASGITVAQVIAAYRDLRERSGRPVADTANEHYQLRTLSDRLGTRRAEQMEVAHLVEFCQARRSEGAGPYTINMDVSKLGTVLRHTAAVLNFRAPDVVGMARPVLHHLGLIGGGGRRERRPTADELAGIFEYCAERAAVSPVFAALPDIIRLAIQVGLRRGEIFRLAWADLDAAKRLILVRDRKDPRKKEGNDQWVPLVGDALAIIQRQPRDDARVFPHHPQTVSKYFLEACRAKAIPDLHFHDMRHEAASALIEAGWSPHEARVVTGHKRSEHLDRYVNLDPSALALKPTTRPATESGAGRGTRRRPARGKGASSRDG</sequence>
<keyword evidence="3" id="KW-0238">DNA-binding</keyword>
<dbReference type="KEGG" id="eba:ebA29"/>
<dbReference type="PROSITE" id="PS51898">
    <property type="entry name" value="TYR_RECOMBINASE"/>
    <property type="match status" value="1"/>
</dbReference>
<dbReference type="STRING" id="76114.ebA29"/>
<dbReference type="AlphaFoldDB" id="Q5P975"/>
<evidence type="ECO:0000313" key="8">
    <source>
        <dbReference type="Proteomes" id="UP000006552"/>
    </source>
</evidence>
<dbReference type="SUPFAM" id="SSF56349">
    <property type="entry name" value="DNA breaking-rejoining enzymes"/>
    <property type="match status" value="1"/>
</dbReference>
<dbReference type="GO" id="GO:0003677">
    <property type="term" value="F:DNA binding"/>
    <property type="evidence" value="ECO:0007669"/>
    <property type="project" value="UniProtKB-KW"/>
</dbReference>
<feature type="region of interest" description="Disordered" evidence="5">
    <location>
        <begin position="385"/>
        <end position="419"/>
    </location>
</feature>
<evidence type="ECO:0000256" key="1">
    <source>
        <dbReference type="ARBA" id="ARBA00008857"/>
    </source>
</evidence>
<protein>
    <submittedName>
        <fullName evidence="7">Phage integrase</fullName>
    </submittedName>
</protein>
<keyword evidence="2" id="KW-0229">DNA integration</keyword>
<accession>Q5P975</accession>
<evidence type="ECO:0000256" key="3">
    <source>
        <dbReference type="ARBA" id="ARBA00023125"/>
    </source>
</evidence>
<dbReference type="EMBL" id="CR555306">
    <property type="protein sequence ID" value="CAI06134.1"/>
    <property type="molecule type" value="Genomic_DNA"/>
</dbReference>
<organism evidence="7 8">
    <name type="scientific">Aromatoleum aromaticum (strain DSM 19018 / LMG 30748 / EbN1)</name>
    <name type="common">Azoarcus sp. (strain EbN1)</name>
    <dbReference type="NCBI Taxonomy" id="76114"/>
    <lineage>
        <taxon>Bacteria</taxon>
        <taxon>Pseudomonadati</taxon>
        <taxon>Pseudomonadota</taxon>
        <taxon>Betaproteobacteria</taxon>
        <taxon>Rhodocyclales</taxon>
        <taxon>Rhodocyclaceae</taxon>
        <taxon>Aromatoleum</taxon>
    </lineage>
</organism>
<keyword evidence="8" id="KW-1185">Reference proteome</keyword>
<dbReference type="GO" id="GO:0006310">
    <property type="term" value="P:DNA recombination"/>
    <property type="evidence" value="ECO:0007669"/>
    <property type="project" value="UniProtKB-KW"/>
</dbReference>
<dbReference type="GO" id="GO:0015074">
    <property type="term" value="P:DNA integration"/>
    <property type="evidence" value="ECO:0007669"/>
    <property type="project" value="UniProtKB-KW"/>
</dbReference>
<comment type="similarity">
    <text evidence="1">Belongs to the 'phage' integrase family.</text>
</comment>
<evidence type="ECO:0000259" key="6">
    <source>
        <dbReference type="PROSITE" id="PS51898"/>
    </source>
</evidence>
<dbReference type="InterPro" id="IPR011010">
    <property type="entry name" value="DNA_brk_join_enz"/>
</dbReference>
<dbReference type="PANTHER" id="PTHR30349">
    <property type="entry name" value="PHAGE INTEGRASE-RELATED"/>
    <property type="match status" value="1"/>
</dbReference>
<evidence type="ECO:0000256" key="4">
    <source>
        <dbReference type="ARBA" id="ARBA00023172"/>
    </source>
</evidence>
<dbReference type="Gene3D" id="1.10.443.10">
    <property type="entry name" value="Intergrase catalytic core"/>
    <property type="match status" value="1"/>
</dbReference>
<dbReference type="eggNOG" id="COG0582">
    <property type="taxonomic scope" value="Bacteria"/>
</dbReference>
<dbReference type="Proteomes" id="UP000006552">
    <property type="component" value="Chromosome"/>
</dbReference>
<dbReference type="CDD" id="cd00796">
    <property type="entry name" value="INT_Rci_Hp1_C"/>
    <property type="match status" value="1"/>
</dbReference>
<keyword evidence="4" id="KW-0233">DNA recombination</keyword>